<sequence length="195" mass="22723">MDGFKRRAEVKKTNILEAALDLFMKFGVQKVSIAEIAKQANVSQVTIYNYFDSKHNLIYEVMIYYVETAWIDTEEILNSNIATSEKIKAIIFNKKTATNQMNQDFYNYFMKEYTSGIAYLEEFIAKTMLPRLVELIDEGKDKGEIDASVSNEAILFYIQMLREVMQREDVYQKILPLSEEITKLMFYGIVGKDHK</sequence>
<dbReference type="AlphaFoldDB" id="A0A9X4AJ43"/>
<protein>
    <submittedName>
        <fullName evidence="5">TetR/AcrR family transcriptional regulator</fullName>
    </submittedName>
</protein>
<dbReference type="PRINTS" id="PR00455">
    <property type="entry name" value="HTHTETR"/>
</dbReference>
<keyword evidence="6" id="KW-1185">Reference proteome</keyword>
<dbReference type="Pfam" id="PF00440">
    <property type="entry name" value="TetR_N"/>
    <property type="match status" value="1"/>
</dbReference>
<dbReference type="GO" id="GO:0003677">
    <property type="term" value="F:DNA binding"/>
    <property type="evidence" value="ECO:0007669"/>
    <property type="project" value="UniProtKB-UniRule"/>
</dbReference>
<proteinExistence type="predicted"/>
<evidence type="ECO:0000313" key="5">
    <source>
        <dbReference type="EMBL" id="MDC3421631.1"/>
    </source>
</evidence>
<evidence type="ECO:0000259" key="4">
    <source>
        <dbReference type="PROSITE" id="PS50977"/>
    </source>
</evidence>
<dbReference type="EMBL" id="JAMQJZ010000012">
    <property type="protein sequence ID" value="MDC3421631.1"/>
    <property type="molecule type" value="Genomic_DNA"/>
</dbReference>
<dbReference type="Proteomes" id="UP001145072">
    <property type="component" value="Unassembled WGS sequence"/>
</dbReference>
<keyword evidence="2 3" id="KW-0238">DNA-binding</keyword>
<dbReference type="PROSITE" id="PS50977">
    <property type="entry name" value="HTH_TETR_2"/>
    <property type="match status" value="1"/>
</dbReference>
<evidence type="ECO:0000256" key="1">
    <source>
        <dbReference type="ARBA" id="ARBA00022491"/>
    </source>
</evidence>
<evidence type="ECO:0000256" key="2">
    <source>
        <dbReference type="ARBA" id="ARBA00023125"/>
    </source>
</evidence>
<feature type="domain" description="HTH tetR-type" evidence="4">
    <location>
        <begin position="9"/>
        <end position="69"/>
    </location>
</feature>
<dbReference type="InterPro" id="IPR009057">
    <property type="entry name" value="Homeodomain-like_sf"/>
</dbReference>
<evidence type="ECO:0000313" key="6">
    <source>
        <dbReference type="Proteomes" id="UP001145072"/>
    </source>
</evidence>
<name>A0A9X4AJ43_9BACI</name>
<dbReference type="PANTHER" id="PTHR43479:SF21">
    <property type="entry name" value="TRANSCRIPTIONAL REGULATOR, TETR FAMILY"/>
    <property type="match status" value="1"/>
</dbReference>
<gene>
    <name evidence="5" type="ORF">NC661_14755</name>
</gene>
<dbReference type="InterPro" id="IPR001647">
    <property type="entry name" value="HTH_TetR"/>
</dbReference>
<dbReference type="SUPFAM" id="SSF46689">
    <property type="entry name" value="Homeodomain-like"/>
    <property type="match status" value="1"/>
</dbReference>
<dbReference type="PANTHER" id="PTHR43479">
    <property type="entry name" value="ACREF/ENVCD OPERON REPRESSOR-RELATED"/>
    <property type="match status" value="1"/>
</dbReference>
<organism evidence="5 6">
    <name type="scientific">Aquibacillus koreensis</name>
    <dbReference type="NCBI Taxonomy" id="279446"/>
    <lineage>
        <taxon>Bacteria</taxon>
        <taxon>Bacillati</taxon>
        <taxon>Bacillota</taxon>
        <taxon>Bacilli</taxon>
        <taxon>Bacillales</taxon>
        <taxon>Bacillaceae</taxon>
        <taxon>Aquibacillus</taxon>
    </lineage>
</organism>
<reference evidence="5" key="1">
    <citation type="submission" date="2022-06" db="EMBL/GenBank/DDBJ databases">
        <title>Aquibacillus sp. a new bacterium isolated from soil saline samples.</title>
        <authorList>
            <person name="Galisteo C."/>
            <person name="De La Haba R."/>
            <person name="Sanchez-Porro C."/>
            <person name="Ventosa A."/>
        </authorList>
    </citation>
    <scope>NUCLEOTIDE SEQUENCE</scope>
    <source>
        <strain evidence="5">JCM 12387</strain>
    </source>
</reference>
<dbReference type="Gene3D" id="1.10.357.10">
    <property type="entry name" value="Tetracycline Repressor, domain 2"/>
    <property type="match status" value="1"/>
</dbReference>
<accession>A0A9X4AJ43</accession>
<comment type="caution">
    <text evidence="5">The sequence shown here is derived from an EMBL/GenBank/DDBJ whole genome shotgun (WGS) entry which is preliminary data.</text>
</comment>
<keyword evidence="1" id="KW-0678">Repressor</keyword>
<evidence type="ECO:0000256" key="3">
    <source>
        <dbReference type="PROSITE-ProRule" id="PRU00335"/>
    </source>
</evidence>
<dbReference type="RefSeq" id="WP_259870882.1">
    <property type="nucleotide sequence ID" value="NZ_JAMQJZ010000012.1"/>
</dbReference>
<feature type="DNA-binding region" description="H-T-H motif" evidence="3">
    <location>
        <begin position="32"/>
        <end position="51"/>
    </location>
</feature>
<dbReference type="InterPro" id="IPR050624">
    <property type="entry name" value="HTH-type_Tx_Regulator"/>
</dbReference>